<gene>
    <name evidence="1" type="ORF">MgSA37_01514</name>
</gene>
<dbReference type="KEGG" id="mgot:MgSA37_01514"/>
<protein>
    <submittedName>
        <fullName evidence="1">RES domain protein</fullName>
    </submittedName>
</protein>
<reference evidence="1 2" key="1">
    <citation type="submission" date="2015-12" db="EMBL/GenBank/DDBJ databases">
        <title>Genome sequence of Mucilaginibacter gotjawali.</title>
        <authorList>
            <person name="Lee J.S."/>
            <person name="Lee K.C."/>
            <person name="Kim K.K."/>
            <person name="Lee B.W."/>
        </authorList>
    </citation>
    <scope>NUCLEOTIDE SEQUENCE [LARGE SCALE GENOMIC DNA]</scope>
    <source>
        <strain evidence="1 2">SA3-7</strain>
    </source>
</reference>
<dbReference type="Proteomes" id="UP000218263">
    <property type="component" value="Chromosome"/>
</dbReference>
<dbReference type="SMART" id="SM00953">
    <property type="entry name" value="RES"/>
    <property type="match status" value="1"/>
</dbReference>
<evidence type="ECO:0000313" key="2">
    <source>
        <dbReference type="Proteomes" id="UP000218263"/>
    </source>
</evidence>
<name>A0A0X8X016_9SPHI</name>
<sequence length="150" mass="17028">MVLYRITKCNYANDLSGTGARLYGGRWNSEGKDAIYLASSRSLAVLEVLVHLPPLMIPDGYCLVEIEVPDNSIKQIYIEAMPANWKDVAGPVALKRIGDEFLKDQQYLLMKMPSSIVPMEHNYLLNPQHPAMKKVRILKSESFDFDERLV</sequence>
<organism evidence="1 2">
    <name type="scientific">Mucilaginibacter gotjawali</name>
    <dbReference type="NCBI Taxonomy" id="1550579"/>
    <lineage>
        <taxon>Bacteria</taxon>
        <taxon>Pseudomonadati</taxon>
        <taxon>Bacteroidota</taxon>
        <taxon>Sphingobacteriia</taxon>
        <taxon>Sphingobacteriales</taxon>
        <taxon>Sphingobacteriaceae</taxon>
        <taxon>Mucilaginibacter</taxon>
    </lineage>
</organism>
<keyword evidence="2" id="KW-1185">Reference proteome</keyword>
<dbReference type="InterPro" id="IPR014914">
    <property type="entry name" value="RES_dom"/>
</dbReference>
<dbReference type="EMBL" id="AP017313">
    <property type="protein sequence ID" value="BAU53347.1"/>
    <property type="molecule type" value="Genomic_DNA"/>
</dbReference>
<proteinExistence type="predicted"/>
<evidence type="ECO:0000313" key="1">
    <source>
        <dbReference type="EMBL" id="BAU53347.1"/>
    </source>
</evidence>
<dbReference type="OrthoDB" id="9789501at2"/>
<dbReference type="AlphaFoldDB" id="A0A0X8X016"/>
<dbReference type="RefSeq" id="WP_096350858.1">
    <property type="nucleotide sequence ID" value="NZ_AP017313.1"/>
</dbReference>
<dbReference type="Pfam" id="PF08808">
    <property type="entry name" value="RES"/>
    <property type="match status" value="1"/>
</dbReference>
<accession>A0A0X8X016</accession>